<evidence type="ECO:0000256" key="1">
    <source>
        <dbReference type="SAM" id="MobiDB-lite"/>
    </source>
</evidence>
<evidence type="ECO:0000313" key="2">
    <source>
        <dbReference type="EMBL" id="QJA47758.1"/>
    </source>
</evidence>
<dbReference type="AlphaFoldDB" id="A0A6H1ZJQ6"/>
<dbReference type="EMBL" id="MT144055">
    <property type="protein sequence ID" value="QJA47758.1"/>
    <property type="molecule type" value="Genomic_DNA"/>
</dbReference>
<protein>
    <submittedName>
        <fullName evidence="2">Uncharacterized protein</fullName>
    </submittedName>
</protein>
<proteinExistence type="predicted"/>
<accession>A0A6H1ZJQ6</accession>
<reference evidence="2" key="1">
    <citation type="submission" date="2020-03" db="EMBL/GenBank/DDBJ databases">
        <title>The deep terrestrial virosphere.</title>
        <authorList>
            <person name="Holmfeldt K."/>
            <person name="Nilsson E."/>
            <person name="Simone D."/>
            <person name="Lopez-Fernandez M."/>
            <person name="Wu X."/>
            <person name="de Brujin I."/>
            <person name="Lundin D."/>
            <person name="Andersson A."/>
            <person name="Bertilsson S."/>
            <person name="Dopson M."/>
        </authorList>
    </citation>
    <scope>NUCLEOTIDE SEQUENCE</scope>
    <source>
        <strain evidence="2">TM448A00733</strain>
    </source>
</reference>
<gene>
    <name evidence="2" type="ORF">TM448A00733_0019</name>
</gene>
<organism evidence="2">
    <name type="scientific">viral metagenome</name>
    <dbReference type="NCBI Taxonomy" id="1070528"/>
    <lineage>
        <taxon>unclassified sequences</taxon>
        <taxon>metagenomes</taxon>
        <taxon>organismal metagenomes</taxon>
    </lineage>
</organism>
<feature type="region of interest" description="Disordered" evidence="1">
    <location>
        <begin position="1"/>
        <end position="35"/>
    </location>
</feature>
<sequence length="474" mass="50912">MIDVSKIGVGDNARRTRTPVSGLPPPVTSTATPPVPGVALTQPAQTTFGIPQDPGTYLWGGWNKDYGINPAESWYRNPNWGDHVIFNQQYGYQDYGPVAQLYKGGTAFDQFGLTPQGTGNWSQYYPGRQVSTHEEKEAMHQGWDRNSGVSAVDWLKRRNAGPETPYGDDAIGFPVDYPPPTTTTTPAQTSTPPSWLMDLLAQFGSDYGTLGAAKGGFPTTTPQISLPSEWGTASSVFSDFATGLPTGIPPSWYQGMQDVDKMAATGAPTDVSGIYSSWLPVAQQQMKDFSQSEAERLGLEGMRWSTPLQNRVSDYARQMSEQFGLNISQQQVQAEEAARARQLQAMPLQYQYGAGTAGLAESAKDRGLAGAQGLAGLGQAMTQYPMDLAQLSMSMGLQGQQAQQAEYDKMYNEFLRTSEEGSPWLQNALALLGIGGGAYSPQQYQQSGLSQLLGSAGGLGMGALGFGSLCNKGK</sequence>
<name>A0A6H1ZJQ6_9ZZZZ</name>